<keyword evidence="1" id="KW-0812">Transmembrane</keyword>
<evidence type="ECO:0000256" key="1">
    <source>
        <dbReference type="SAM" id="Phobius"/>
    </source>
</evidence>
<keyword evidence="3" id="KW-1185">Reference proteome</keyword>
<gene>
    <name evidence="2" type="ORF">SAMN05421665_3529</name>
</gene>
<evidence type="ECO:0000313" key="2">
    <source>
        <dbReference type="EMBL" id="SIT91969.1"/>
    </source>
</evidence>
<evidence type="ECO:0008006" key="4">
    <source>
        <dbReference type="Google" id="ProtNLM"/>
    </source>
</evidence>
<keyword evidence="1" id="KW-1133">Transmembrane helix</keyword>
<feature type="transmembrane region" description="Helical" evidence="1">
    <location>
        <begin position="16"/>
        <end position="33"/>
    </location>
</feature>
<keyword evidence="1" id="KW-0472">Membrane</keyword>
<protein>
    <recommendedName>
        <fullName evidence="4">PH domain-containing protein</fullName>
    </recommendedName>
</protein>
<proteinExistence type="predicted"/>
<reference evidence="3" key="1">
    <citation type="submission" date="2017-01" db="EMBL/GenBank/DDBJ databases">
        <authorList>
            <person name="Varghese N."/>
            <person name="Submissions S."/>
        </authorList>
    </citation>
    <scope>NUCLEOTIDE SEQUENCE [LARGE SCALE GENOMIC DNA]</scope>
    <source>
        <strain evidence="3">DSM 29591</strain>
    </source>
</reference>
<feature type="transmembrane region" description="Helical" evidence="1">
    <location>
        <begin position="39"/>
        <end position="55"/>
    </location>
</feature>
<name>A0A1R3XK26_9RHOB</name>
<dbReference type="OrthoDB" id="7651471at2"/>
<dbReference type="Proteomes" id="UP000186997">
    <property type="component" value="Unassembled WGS sequence"/>
</dbReference>
<organism evidence="2 3">
    <name type="scientific">Yoonia rosea</name>
    <dbReference type="NCBI Taxonomy" id="287098"/>
    <lineage>
        <taxon>Bacteria</taxon>
        <taxon>Pseudomonadati</taxon>
        <taxon>Pseudomonadota</taxon>
        <taxon>Alphaproteobacteria</taxon>
        <taxon>Rhodobacterales</taxon>
        <taxon>Paracoccaceae</taxon>
        <taxon>Yoonia</taxon>
    </lineage>
</organism>
<sequence>MSDVYEYRRAPSKGPIWLALLGMILLLVAIFYFEATQLQALAWVIGAVLIAWMLLPQPVSGVRIDSDHLTLAAWRDPRPIPLDDIAYLRVSEAGLDTEVAIVYRDGTVEDIFSGDLPDIDTLIAVLAERGTPVREVS</sequence>
<dbReference type="RefSeq" id="WP_076661125.1">
    <property type="nucleotide sequence ID" value="NZ_FTPR01000004.1"/>
</dbReference>
<dbReference type="STRING" id="287098.SAMN05421665_3529"/>
<dbReference type="EMBL" id="FTPR01000004">
    <property type="protein sequence ID" value="SIT91969.1"/>
    <property type="molecule type" value="Genomic_DNA"/>
</dbReference>
<dbReference type="AlphaFoldDB" id="A0A1R3XK26"/>
<evidence type="ECO:0000313" key="3">
    <source>
        <dbReference type="Proteomes" id="UP000186997"/>
    </source>
</evidence>
<accession>A0A1R3XK26</accession>